<evidence type="ECO:0000313" key="1">
    <source>
        <dbReference type="EMBL" id="SGY87874.1"/>
    </source>
</evidence>
<dbReference type="AlphaFoldDB" id="A0A090IBM9"/>
<dbReference type="GeneID" id="61298382"/>
<evidence type="ECO:0000313" key="3">
    <source>
        <dbReference type="Proteomes" id="UP000182660"/>
    </source>
</evidence>
<accession>A0A090IBM9</accession>
<evidence type="ECO:0000313" key="2">
    <source>
        <dbReference type="EMBL" id="SGY99899.1"/>
    </source>
</evidence>
<dbReference type="HOGENOM" id="CLU_210370_0_0_6"/>
<reference evidence="2 3" key="2">
    <citation type="submission" date="2016-11" db="EMBL/GenBank/DDBJ databases">
        <authorList>
            <person name="Klemetsen T."/>
        </authorList>
    </citation>
    <scope>NUCLEOTIDE SEQUENCE [LARGE SCALE GENOMIC DNA]</scope>
    <source>
        <strain evidence="2">MT 2528</strain>
    </source>
</reference>
<dbReference type="RefSeq" id="WP_019628769.1">
    <property type="nucleotide sequence ID" value="NZ_CAWQZC010000104.1"/>
</dbReference>
<dbReference type="EMBL" id="FPLJ01000086">
    <property type="protein sequence ID" value="SGY99899.1"/>
    <property type="molecule type" value="Genomic_DNA"/>
</dbReference>
<dbReference type="Pfam" id="PF21830">
    <property type="entry name" value="DUF6890"/>
    <property type="match status" value="1"/>
</dbReference>
<name>A0A090IBM9_9GAMM</name>
<dbReference type="EMBL" id="FPLD01000030">
    <property type="protein sequence ID" value="SGY87874.1"/>
    <property type="molecule type" value="Genomic_DNA"/>
</dbReference>
<dbReference type="KEGG" id="mvs:MVIS_1266"/>
<sequence>MLAYQQKWLPHSAATEDSLAQALFLENDNQEKQQIAINNGICMALDSG</sequence>
<reference evidence="1 4" key="1">
    <citation type="submission" date="2016-11" db="EMBL/GenBank/DDBJ databases">
        <authorList>
            <person name="Jaros S."/>
            <person name="Januszkiewicz K."/>
            <person name="Wedrychowicz H."/>
        </authorList>
    </citation>
    <scope>NUCLEOTIDE SEQUENCE [LARGE SCALE GENOMIC DNA]</scope>
    <source>
        <strain evidence="1">NVI 5450</strain>
    </source>
</reference>
<proteinExistence type="predicted"/>
<protein>
    <submittedName>
        <fullName evidence="1">Uncharacterized protein</fullName>
    </submittedName>
</protein>
<organism evidence="1 4">
    <name type="scientific">Moritella viscosa</name>
    <dbReference type="NCBI Taxonomy" id="80854"/>
    <lineage>
        <taxon>Bacteria</taxon>
        <taxon>Pseudomonadati</taxon>
        <taxon>Pseudomonadota</taxon>
        <taxon>Gammaproteobacteria</taxon>
        <taxon>Alteromonadales</taxon>
        <taxon>Moritellaceae</taxon>
        <taxon>Moritella</taxon>
    </lineage>
</organism>
<evidence type="ECO:0000313" key="4">
    <source>
        <dbReference type="Proteomes" id="UP000183794"/>
    </source>
</evidence>
<dbReference type="PATRIC" id="fig|80854.5.peg.1343"/>
<dbReference type="InterPro" id="IPR054184">
    <property type="entry name" value="DUF6890"/>
</dbReference>
<dbReference type="Proteomes" id="UP000182660">
    <property type="component" value="Unassembled WGS sequence"/>
</dbReference>
<gene>
    <name evidence="2" type="ORF">MT2528_3935</name>
    <name evidence="1" type="ORF">NVI5450_0803</name>
</gene>
<dbReference type="STRING" id="80854.MVIS_1266"/>
<keyword evidence="3" id="KW-1185">Reference proteome</keyword>
<dbReference type="Proteomes" id="UP000183794">
    <property type="component" value="Unassembled WGS sequence"/>
</dbReference>